<keyword evidence="1" id="KW-0812">Transmembrane</keyword>
<sequence length="76" mass="8997">KYICKLIRRYRGIPKPLYKEDWFNRKGFIDQLQGRTTHQAPSIRVHCAGHAASYILLFICVFPWLTDYLSRVTLDP</sequence>
<evidence type="ECO:0000313" key="2">
    <source>
        <dbReference type="WBParaSite" id="MCU_011084-RA"/>
    </source>
</evidence>
<keyword evidence="1" id="KW-0472">Membrane</keyword>
<keyword evidence="1" id="KW-1133">Transmembrane helix</keyword>
<name>A0A5K3FY17_MESCO</name>
<feature type="transmembrane region" description="Helical" evidence="1">
    <location>
        <begin position="45"/>
        <end position="66"/>
    </location>
</feature>
<accession>A0A5K3FY17</accession>
<evidence type="ECO:0000256" key="1">
    <source>
        <dbReference type="SAM" id="Phobius"/>
    </source>
</evidence>
<dbReference type="AlphaFoldDB" id="A0A5K3FY17"/>
<proteinExistence type="predicted"/>
<dbReference type="WBParaSite" id="MCU_011084-RA">
    <property type="protein sequence ID" value="MCU_011084-RA"/>
    <property type="gene ID" value="MCU_011084"/>
</dbReference>
<organism evidence="2">
    <name type="scientific">Mesocestoides corti</name>
    <name type="common">Flatworm</name>
    <dbReference type="NCBI Taxonomy" id="53468"/>
    <lineage>
        <taxon>Eukaryota</taxon>
        <taxon>Metazoa</taxon>
        <taxon>Spiralia</taxon>
        <taxon>Lophotrochozoa</taxon>
        <taxon>Platyhelminthes</taxon>
        <taxon>Cestoda</taxon>
        <taxon>Eucestoda</taxon>
        <taxon>Cyclophyllidea</taxon>
        <taxon>Mesocestoididae</taxon>
        <taxon>Mesocestoides</taxon>
    </lineage>
</organism>
<reference evidence="2" key="1">
    <citation type="submission" date="2019-11" db="UniProtKB">
        <authorList>
            <consortium name="WormBaseParasite"/>
        </authorList>
    </citation>
    <scope>IDENTIFICATION</scope>
</reference>
<protein>
    <submittedName>
        <fullName evidence="2">Transposase</fullName>
    </submittedName>
</protein>